<dbReference type="EMBL" id="JABCRI010000014">
    <property type="protein sequence ID" value="KAF8394257.1"/>
    <property type="molecule type" value="Genomic_DNA"/>
</dbReference>
<dbReference type="Pfam" id="PF13499">
    <property type="entry name" value="EF-hand_7"/>
    <property type="match status" value="1"/>
</dbReference>
<reference evidence="5 6" key="1">
    <citation type="submission" date="2020-04" db="EMBL/GenBank/DDBJ databases">
        <title>Plant Genome Project.</title>
        <authorList>
            <person name="Zhang R.-G."/>
        </authorList>
    </citation>
    <scope>NUCLEOTIDE SEQUENCE [LARGE SCALE GENOMIC DNA]</scope>
    <source>
        <strain evidence="5">YNK0</strain>
        <tissue evidence="5">Leaf</tissue>
    </source>
</reference>
<keyword evidence="1" id="KW-0479">Metal-binding</keyword>
<accession>A0A834YTY2</accession>
<evidence type="ECO:0000256" key="1">
    <source>
        <dbReference type="ARBA" id="ARBA00022723"/>
    </source>
</evidence>
<feature type="region of interest" description="Disordered" evidence="3">
    <location>
        <begin position="112"/>
        <end position="146"/>
    </location>
</feature>
<dbReference type="PANTHER" id="PTHR14095:SF0">
    <property type="entry name" value="MIP22305P"/>
    <property type="match status" value="1"/>
</dbReference>
<dbReference type="PANTHER" id="PTHR14095">
    <property type="entry name" value="PHOSPHATASE 2A REGULATORY SUBUNIT-RELATED"/>
    <property type="match status" value="1"/>
</dbReference>
<dbReference type="Gene3D" id="1.10.238.230">
    <property type="match status" value="1"/>
</dbReference>
<evidence type="ECO:0000313" key="5">
    <source>
        <dbReference type="EMBL" id="KAF8394257.1"/>
    </source>
</evidence>
<protein>
    <recommendedName>
        <fullName evidence="4">EF-hand domain-containing protein</fullName>
    </recommendedName>
</protein>
<dbReference type="InterPro" id="IPR011992">
    <property type="entry name" value="EF-hand-dom_pair"/>
</dbReference>
<dbReference type="InterPro" id="IPR002048">
    <property type="entry name" value="EF_hand_dom"/>
</dbReference>
<dbReference type="CDD" id="cd21504">
    <property type="entry name" value="PPP2R3A_B-like"/>
    <property type="match status" value="1"/>
</dbReference>
<dbReference type="PROSITE" id="PS50222">
    <property type="entry name" value="EF_HAND_2"/>
    <property type="match status" value="1"/>
</dbReference>
<gene>
    <name evidence="5" type="ORF">HHK36_020464</name>
</gene>
<sequence>MDMELGGDVASLDPELLQLPEVSPLALKTNPYIAEELFEQWISLPDTSRLEGWSAAIIAYAQYCRLIAHACPCGSGLGVKSLLDDAKAGTPLNVPGNSPRANAAASNSLSSMFPAGSAPPLSPRSTSGSPRIMKQRAGPSSLGSPLKLVSEPAREVIPQFYFQNGRPPPNELKEQCLSRINQLFYGHLDGFQVQEFKTVTREICKLPSFFSTTLFRKIDMDCIGVVTSLFPSQFSNYEVVLASFRFYGFEDQAREPFKENEKRTESLSRRMRKGLWDAFVNYWVNSNMLTMDIATQIFTILKQPEHKYLTQDDFKPALRELLATHPGLEFLQNTPEFQERYAETVIYRIFYYVNRSGNGRLTLRELKRGNLIAAMQHADEEEDINKILRYFSYEHFYVIYCKFWELDTDHDFLIDKENLIKYGNHALTYRIVDRIFSQVPRKFTSKVEGKMGYEDFVYFMLSEEDKSSEPSLEYWFKCIDFDGNGVLTPNEMQFFFEEQLHRMECMTQEPVLFEDILCQMVDMIGPKRGSYFTLRDLKSCRLSGNIFNILFNLNKFIAFETRDPFLIRQEREDPTSTEWDRFAHREYIRLSMEEDGEDASNGSAEVWDESLEAPF</sequence>
<dbReference type="FunFam" id="1.10.238.220:FF:000003">
    <property type="entry name" value="Phosphoprotein phosphatase 2A regulatory subunit"/>
    <property type="match status" value="1"/>
</dbReference>
<name>A0A834YTY2_TETSI</name>
<dbReference type="Pfam" id="PF17958">
    <property type="entry name" value="EF-hand_13"/>
    <property type="match status" value="1"/>
</dbReference>
<dbReference type="Gene3D" id="1.10.238.220">
    <property type="match status" value="1"/>
</dbReference>
<feature type="compositionally biased region" description="Acidic residues" evidence="3">
    <location>
        <begin position="606"/>
        <end position="615"/>
    </location>
</feature>
<dbReference type="OrthoDB" id="5586at2759"/>
<keyword evidence="2" id="KW-0106">Calcium</keyword>
<dbReference type="PROSITE" id="PS00018">
    <property type="entry name" value="EF_HAND_1"/>
    <property type="match status" value="1"/>
</dbReference>
<dbReference type="Proteomes" id="UP000655225">
    <property type="component" value="Unassembled WGS sequence"/>
</dbReference>
<evidence type="ECO:0000256" key="2">
    <source>
        <dbReference type="ARBA" id="ARBA00022837"/>
    </source>
</evidence>
<organism evidence="5 6">
    <name type="scientific">Tetracentron sinense</name>
    <name type="common">Spur-leaf</name>
    <dbReference type="NCBI Taxonomy" id="13715"/>
    <lineage>
        <taxon>Eukaryota</taxon>
        <taxon>Viridiplantae</taxon>
        <taxon>Streptophyta</taxon>
        <taxon>Embryophyta</taxon>
        <taxon>Tracheophyta</taxon>
        <taxon>Spermatophyta</taxon>
        <taxon>Magnoliopsida</taxon>
        <taxon>Trochodendrales</taxon>
        <taxon>Trochodendraceae</taxon>
        <taxon>Tetracentron</taxon>
    </lineage>
</organism>
<dbReference type="SUPFAM" id="SSF47473">
    <property type="entry name" value="EF-hand"/>
    <property type="match status" value="2"/>
</dbReference>
<dbReference type="OMA" id="QFINYWI"/>
<evidence type="ECO:0000259" key="4">
    <source>
        <dbReference type="PROSITE" id="PS50222"/>
    </source>
</evidence>
<dbReference type="GO" id="GO:0005509">
    <property type="term" value="F:calcium ion binding"/>
    <property type="evidence" value="ECO:0007669"/>
    <property type="project" value="InterPro"/>
</dbReference>
<evidence type="ECO:0000256" key="3">
    <source>
        <dbReference type="SAM" id="MobiDB-lite"/>
    </source>
</evidence>
<dbReference type="Gene3D" id="1.10.238.10">
    <property type="entry name" value="EF-hand"/>
    <property type="match status" value="1"/>
</dbReference>
<comment type="caution">
    <text evidence="5">The sequence shown here is derived from an EMBL/GenBank/DDBJ whole genome shotgun (WGS) entry which is preliminary data.</text>
</comment>
<dbReference type="FunFam" id="1.10.238.10:FF:000067">
    <property type="entry name" value="serine/threonine protein phosphatase 2A regulatory subunit B''beta-like"/>
    <property type="match status" value="1"/>
</dbReference>
<keyword evidence="6" id="KW-1185">Reference proteome</keyword>
<dbReference type="InterPro" id="IPR018247">
    <property type="entry name" value="EF_Hand_1_Ca_BS"/>
</dbReference>
<dbReference type="GO" id="GO:0019888">
    <property type="term" value="F:protein phosphatase regulator activity"/>
    <property type="evidence" value="ECO:0007669"/>
    <property type="project" value="TreeGrafter"/>
</dbReference>
<dbReference type="InterPro" id="IPR041534">
    <property type="entry name" value="EF-hand_13"/>
</dbReference>
<feature type="region of interest" description="Disordered" evidence="3">
    <location>
        <begin position="593"/>
        <end position="615"/>
    </location>
</feature>
<feature type="domain" description="EF-hand" evidence="4">
    <location>
        <begin position="467"/>
        <end position="502"/>
    </location>
</feature>
<dbReference type="AlphaFoldDB" id="A0A834YTY2"/>
<proteinExistence type="predicted"/>
<dbReference type="GO" id="GO:0000159">
    <property type="term" value="C:protein phosphatase type 2A complex"/>
    <property type="evidence" value="ECO:0007669"/>
    <property type="project" value="TreeGrafter"/>
</dbReference>
<evidence type="ECO:0000313" key="6">
    <source>
        <dbReference type="Proteomes" id="UP000655225"/>
    </source>
</evidence>